<reference evidence="2 3" key="1">
    <citation type="submission" date="2024-02" db="EMBL/GenBank/DDBJ databases">
        <title>De novo assembly and annotation of 12 fungi associated with fruit tree decline syndrome in Ontario, Canada.</title>
        <authorList>
            <person name="Sulman M."/>
            <person name="Ellouze W."/>
            <person name="Ilyukhin E."/>
        </authorList>
    </citation>
    <scope>NUCLEOTIDE SEQUENCE [LARGE SCALE GENOMIC DNA]</scope>
    <source>
        <strain evidence="2 3">M97-236</strain>
    </source>
</reference>
<accession>A0ABR3RYP0</accession>
<comment type="caution">
    <text evidence="2">The sequence shown here is derived from an EMBL/GenBank/DDBJ whole genome shotgun (WGS) entry which is preliminary data.</text>
</comment>
<feature type="region of interest" description="Disordered" evidence="1">
    <location>
        <begin position="26"/>
        <end position="152"/>
    </location>
</feature>
<keyword evidence="3" id="KW-1185">Reference proteome</keyword>
<dbReference type="Proteomes" id="UP001521222">
    <property type="component" value="Unassembled WGS sequence"/>
</dbReference>
<protein>
    <submittedName>
        <fullName evidence="2">Uncharacterized protein</fullName>
    </submittedName>
</protein>
<dbReference type="EMBL" id="JAKIXB020000003">
    <property type="protein sequence ID" value="KAL1609551.1"/>
    <property type="molecule type" value="Genomic_DNA"/>
</dbReference>
<name>A0ABR3RYP0_9PLEO</name>
<feature type="compositionally biased region" description="Basic and acidic residues" evidence="1">
    <location>
        <begin position="116"/>
        <end position="134"/>
    </location>
</feature>
<proteinExistence type="predicted"/>
<feature type="compositionally biased region" description="Polar residues" evidence="1">
    <location>
        <begin position="27"/>
        <end position="36"/>
    </location>
</feature>
<feature type="compositionally biased region" description="Basic and acidic residues" evidence="1">
    <location>
        <begin position="39"/>
        <end position="53"/>
    </location>
</feature>
<organism evidence="2 3">
    <name type="scientific">Nothophoma quercina</name>
    <dbReference type="NCBI Taxonomy" id="749835"/>
    <lineage>
        <taxon>Eukaryota</taxon>
        <taxon>Fungi</taxon>
        <taxon>Dikarya</taxon>
        <taxon>Ascomycota</taxon>
        <taxon>Pezizomycotina</taxon>
        <taxon>Dothideomycetes</taxon>
        <taxon>Pleosporomycetidae</taxon>
        <taxon>Pleosporales</taxon>
        <taxon>Pleosporineae</taxon>
        <taxon>Didymellaceae</taxon>
        <taxon>Nothophoma</taxon>
    </lineage>
</organism>
<sequence>MQRNPIARFSTFRLNARQNRLPALSNVRYSSGSPTKSDVPADHFIKTGEKPQDPYDQISRSYEYSQSGGDDMVAQQGGASFDGDQSIEASKARAGKGNVVNPLELSPATGELSKIMSEEFTSKSEDRKPGDVSGHHSGRKTQTVRKTEIDFK</sequence>
<evidence type="ECO:0000313" key="3">
    <source>
        <dbReference type="Proteomes" id="UP001521222"/>
    </source>
</evidence>
<evidence type="ECO:0000256" key="1">
    <source>
        <dbReference type="SAM" id="MobiDB-lite"/>
    </source>
</evidence>
<gene>
    <name evidence="2" type="ORF">SLS59_001057</name>
</gene>
<evidence type="ECO:0000313" key="2">
    <source>
        <dbReference type="EMBL" id="KAL1609551.1"/>
    </source>
</evidence>
<feature type="compositionally biased region" description="Polar residues" evidence="1">
    <location>
        <begin position="58"/>
        <end position="68"/>
    </location>
</feature>